<evidence type="ECO:0000313" key="2">
    <source>
        <dbReference type="EMBL" id="MFD2864950.1"/>
    </source>
</evidence>
<feature type="transmembrane region" description="Helical" evidence="1">
    <location>
        <begin position="55"/>
        <end position="76"/>
    </location>
</feature>
<feature type="transmembrane region" description="Helical" evidence="1">
    <location>
        <begin position="157"/>
        <end position="181"/>
    </location>
</feature>
<feature type="transmembrane region" description="Helical" evidence="1">
    <location>
        <begin position="12"/>
        <end position="43"/>
    </location>
</feature>
<dbReference type="EMBL" id="JBHUON010000009">
    <property type="protein sequence ID" value="MFD2864950.1"/>
    <property type="molecule type" value="Genomic_DNA"/>
</dbReference>
<keyword evidence="1" id="KW-1133">Transmembrane helix</keyword>
<feature type="transmembrane region" description="Helical" evidence="1">
    <location>
        <begin position="193"/>
        <end position="223"/>
    </location>
</feature>
<keyword evidence="1" id="KW-0472">Membrane</keyword>
<accession>A0ABW5XNB2</accession>
<evidence type="ECO:0000313" key="3">
    <source>
        <dbReference type="Proteomes" id="UP001597601"/>
    </source>
</evidence>
<sequence>MVKVVVNFLFKLLVFIIIIDPADLLFHLKTPVFLAVVFVWLISKLWSKIYVVNDVYFLILVFLIIPLISIASGLIQNNLTDIGFAIGFFKSAIFIGLLIIIYDMNIPIQKYLIRYSILISVITISIYLIFLNKPQLFGAIYRFVLDKNIAIFSIRNYYGLTVFMLFYKTAPLLVFALAHYCQKFINDKNRMTSLVLAFVFLFTLLLSGTRANIVTASCLFIYFVLKYYYRKPNKIGFSVTILIIVCSLFLFIQSLSFGQQDKSSEIKSGHFNSYIKLFNENPQYLIWGEGLGSKFYSTGLNSLISQTELTYLDLIRFFGIPLFLLFLFIIIYPAIYLYVSKKINAENEHAVVAYFGYLFIAGTNPLLISSTGMLVILVMYSLIKKQTKYDEGICLPC</sequence>
<feature type="transmembrane region" description="Helical" evidence="1">
    <location>
        <begin position="82"/>
        <end position="102"/>
    </location>
</feature>
<dbReference type="Proteomes" id="UP001597601">
    <property type="component" value="Unassembled WGS sequence"/>
</dbReference>
<feature type="transmembrane region" description="Helical" evidence="1">
    <location>
        <begin position="111"/>
        <end position="130"/>
    </location>
</feature>
<feature type="transmembrane region" description="Helical" evidence="1">
    <location>
        <begin position="235"/>
        <end position="257"/>
    </location>
</feature>
<keyword evidence="1" id="KW-0812">Transmembrane</keyword>
<keyword evidence="3" id="KW-1185">Reference proteome</keyword>
<evidence type="ECO:0000256" key="1">
    <source>
        <dbReference type="SAM" id="Phobius"/>
    </source>
</evidence>
<comment type="caution">
    <text evidence="2">The sequence shown here is derived from an EMBL/GenBank/DDBJ whole genome shotgun (WGS) entry which is preliminary data.</text>
</comment>
<name>A0ABW5XNB2_9SPHI</name>
<feature type="transmembrane region" description="Helical" evidence="1">
    <location>
        <begin position="351"/>
        <end position="380"/>
    </location>
</feature>
<gene>
    <name evidence="2" type="ORF">ACFSYC_09665</name>
</gene>
<protein>
    <submittedName>
        <fullName evidence="2">O-antigen polymerase</fullName>
    </submittedName>
</protein>
<organism evidence="2 3">
    <name type="scientific">Mucilaginibacter antarcticus</name>
    <dbReference type="NCBI Taxonomy" id="1855725"/>
    <lineage>
        <taxon>Bacteria</taxon>
        <taxon>Pseudomonadati</taxon>
        <taxon>Bacteroidota</taxon>
        <taxon>Sphingobacteriia</taxon>
        <taxon>Sphingobacteriales</taxon>
        <taxon>Sphingobacteriaceae</taxon>
        <taxon>Mucilaginibacter</taxon>
    </lineage>
</organism>
<dbReference type="RefSeq" id="WP_377126367.1">
    <property type="nucleotide sequence ID" value="NZ_JBHUON010000009.1"/>
</dbReference>
<feature type="transmembrane region" description="Helical" evidence="1">
    <location>
        <begin position="314"/>
        <end position="339"/>
    </location>
</feature>
<proteinExistence type="predicted"/>
<reference evidence="3" key="1">
    <citation type="journal article" date="2019" name="Int. J. Syst. Evol. Microbiol.">
        <title>The Global Catalogue of Microorganisms (GCM) 10K type strain sequencing project: providing services to taxonomists for standard genome sequencing and annotation.</title>
        <authorList>
            <consortium name="The Broad Institute Genomics Platform"/>
            <consortium name="The Broad Institute Genome Sequencing Center for Infectious Disease"/>
            <person name="Wu L."/>
            <person name="Ma J."/>
        </authorList>
    </citation>
    <scope>NUCLEOTIDE SEQUENCE [LARGE SCALE GENOMIC DNA]</scope>
    <source>
        <strain evidence="3">KCTC 52232</strain>
    </source>
</reference>